<dbReference type="Gene3D" id="3.40.640.10">
    <property type="entry name" value="Type I PLP-dependent aspartate aminotransferase-like (Major domain)"/>
    <property type="match status" value="1"/>
</dbReference>
<dbReference type="InterPro" id="IPR004839">
    <property type="entry name" value="Aminotransferase_I/II_large"/>
</dbReference>
<comment type="cofactor">
    <cofactor evidence="1">
        <name>pyridoxal 5'-phosphate</name>
        <dbReference type="ChEBI" id="CHEBI:597326"/>
    </cofactor>
</comment>
<evidence type="ECO:0000313" key="7">
    <source>
        <dbReference type="EMBL" id="CAB5036703.1"/>
    </source>
</evidence>
<evidence type="ECO:0000259" key="5">
    <source>
        <dbReference type="Pfam" id="PF00155"/>
    </source>
</evidence>
<reference evidence="6" key="1">
    <citation type="submission" date="2020-05" db="EMBL/GenBank/DDBJ databases">
        <authorList>
            <person name="Chiriac C."/>
            <person name="Salcher M."/>
            <person name="Ghai R."/>
            <person name="Kavagutti S V."/>
        </authorList>
    </citation>
    <scope>NUCLEOTIDE SEQUENCE</scope>
</reference>
<keyword evidence="3" id="KW-0808">Transferase</keyword>
<dbReference type="Gene3D" id="3.90.1150.10">
    <property type="entry name" value="Aspartate Aminotransferase, domain 1"/>
    <property type="match status" value="1"/>
</dbReference>
<evidence type="ECO:0000256" key="4">
    <source>
        <dbReference type="ARBA" id="ARBA00022898"/>
    </source>
</evidence>
<evidence type="ECO:0000256" key="1">
    <source>
        <dbReference type="ARBA" id="ARBA00001933"/>
    </source>
</evidence>
<dbReference type="SUPFAM" id="SSF53383">
    <property type="entry name" value="PLP-dependent transferases"/>
    <property type="match status" value="1"/>
</dbReference>
<dbReference type="PANTHER" id="PTHR43643">
    <property type="entry name" value="HISTIDINOL-PHOSPHATE AMINOTRANSFERASE 2"/>
    <property type="match status" value="1"/>
</dbReference>
<dbReference type="GO" id="GO:0000105">
    <property type="term" value="P:L-histidine biosynthetic process"/>
    <property type="evidence" value="ECO:0007669"/>
    <property type="project" value="InterPro"/>
</dbReference>
<dbReference type="AlphaFoldDB" id="A0A6J7GVY1"/>
<protein>
    <submittedName>
        <fullName evidence="6">Unannotated protein</fullName>
    </submittedName>
</protein>
<gene>
    <name evidence="6" type="ORF">UFOPK3495_01589</name>
    <name evidence="7" type="ORF">UFOPK4237_00510</name>
</gene>
<dbReference type="GO" id="GO:0004400">
    <property type="term" value="F:histidinol-phosphate transaminase activity"/>
    <property type="evidence" value="ECO:0007669"/>
    <property type="project" value="InterPro"/>
</dbReference>
<dbReference type="NCBIfam" id="TIGR01141">
    <property type="entry name" value="hisC"/>
    <property type="match status" value="1"/>
</dbReference>
<dbReference type="PROSITE" id="PS00599">
    <property type="entry name" value="AA_TRANSFER_CLASS_2"/>
    <property type="match status" value="1"/>
</dbReference>
<dbReference type="Pfam" id="PF00155">
    <property type="entry name" value="Aminotran_1_2"/>
    <property type="match status" value="1"/>
</dbReference>
<dbReference type="InterPro" id="IPR050106">
    <property type="entry name" value="HistidinolP_aminotransfase"/>
</dbReference>
<dbReference type="HAMAP" id="MF_01023">
    <property type="entry name" value="HisC_aminotrans_2"/>
    <property type="match status" value="1"/>
</dbReference>
<dbReference type="InterPro" id="IPR015422">
    <property type="entry name" value="PyrdxlP-dep_Trfase_small"/>
</dbReference>
<evidence type="ECO:0000313" key="6">
    <source>
        <dbReference type="EMBL" id="CAB4911056.1"/>
    </source>
</evidence>
<proteinExistence type="inferred from homology"/>
<dbReference type="InterPro" id="IPR005861">
    <property type="entry name" value="HisP_aminotrans"/>
</dbReference>
<keyword evidence="2" id="KW-0032">Aminotransferase</keyword>
<sequence length="380" mass="40389">MDAGELERTVLCHSLGMTHSSGPRLRSILDAIPAYKAGQPARVLEGVTSHKLSSNENPFEPLPQIVQAAATAAASMQLYPDFASTQLVGALAQRFNVPVSHIAVATGSVALTAQLVNITSEPGDSVMFAWRSFESYPIVTMIGGATPVRVPLDSNDRHDLDAMLAAIDSTTRLIFVCNPNNPTGTAVGKAALAAFLEKVPSDVLVVIDEAYREFVDPGTIPDGLDFYREYANVAVLRTFSKAYGLAGLRVGFCIAHEPVAEALRKVQIPFGVSSVAQAAGIAALVADVEEAALARCEILVSERNRVRDELVAAGFSPSESEANFVWLRLGEHTSAFAEACESAGVAVRPFAGEGVRVSVGLPQANNQFVAIAKSWLQNRK</sequence>
<organism evidence="6">
    <name type="scientific">freshwater metagenome</name>
    <dbReference type="NCBI Taxonomy" id="449393"/>
    <lineage>
        <taxon>unclassified sequences</taxon>
        <taxon>metagenomes</taxon>
        <taxon>ecological metagenomes</taxon>
    </lineage>
</organism>
<evidence type="ECO:0000256" key="2">
    <source>
        <dbReference type="ARBA" id="ARBA00022576"/>
    </source>
</evidence>
<accession>A0A6J7GVY1</accession>
<dbReference type="InterPro" id="IPR024892">
    <property type="entry name" value="ArAT"/>
</dbReference>
<dbReference type="InterPro" id="IPR015421">
    <property type="entry name" value="PyrdxlP-dep_Trfase_major"/>
</dbReference>
<dbReference type="InterPro" id="IPR001917">
    <property type="entry name" value="Aminotrans_II_pyridoxalP_BS"/>
</dbReference>
<dbReference type="HAMAP" id="MF_01513">
    <property type="entry name" value="Phe_aminotrans_2"/>
    <property type="match status" value="1"/>
</dbReference>
<keyword evidence="4" id="KW-0663">Pyridoxal phosphate</keyword>
<evidence type="ECO:0000256" key="3">
    <source>
        <dbReference type="ARBA" id="ARBA00022679"/>
    </source>
</evidence>
<dbReference type="InterPro" id="IPR015424">
    <property type="entry name" value="PyrdxlP-dep_Trfase"/>
</dbReference>
<dbReference type="EMBL" id="CAFBMC010000124">
    <property type="protein sequence ID" value="CAB4911056.1"/>
    <property type="molecule type" value="Genomic_DNA"/>
</dbReference>
<feature type="domain" description="Aminotransferase class I/classII large" evidence="5">
    <location>
        <begin position="51"/>
        <end position="367"/>
    </location>
</feature>
<dbReference type="PANTHER" id="PTHR43643:SF3">
    <property type="entry name" value="HISTIDINOL-PHOSPHATE AMINOTRANSFERASE"/>
    <property type="match status" value="1"/>
</dbReference>
<dbReference type="EMBL" id="CAFBPZ010000022">
    <property type="protein sequence ID" value="CAB5036703.1"/>
    <property type="molecule type" value="Genomic_DNA"/>
</dbReference>
<dbReference type="GO" id="GO:0030170">
    <property type="term" value="F:pyridoxal phosphate binding"/>
    <property type="evidence" value="ECO:0007669"/>
    <property type="project" value="InterPro"/>
</dbReference>
<dbReference type="CDD" id="cd00609">
    <property type="entry name" value="AAT_like"/>
    <property type="match status" value="1"/>
</dbReference>
<dbReference type="NCBIfam" id="NF002878">
    <property type="entry name" value="PRK03321.1"/>
    <property type="match status" value="1"/>
</dbReference>
<name>A0A6J7GVY1_9ZZZZ</name>